<dbReference type="SMART" id="SM00369">
    <property type="entry name" value="LRR_TYP"/>
    <property type="match status" value="2"/>
</dbReference>
<dbReference type="InterPro" id="IPR032675">
    <property type="entry name" value="LRR_dom_sf"/>
</dbReference>
<keyword evidence="5" id="KW-1185">Reference proteome</keyword>
<evidence type="ECO:0000256" key="2">
    <source>
        <dbReference type="ARBA" id="ARBA00022729"/>
    </source>
</evidence>
<organism evidence="4 5">
    <name type="scientific">Haemaphysalis longicornis</name>
    <name type="common">Bush tick</name>
    <dbReference type="NCBI Taxonomy" id="44386"/>
    <lineage>
        <taxon>Eukaryota</taxon>
        <taxon>Metazoa</taxon>
        <taxon>Ecdysozoa</taxon>
        <taxon>Arthropoda</taxon>
        <taxon>Chelicerata</taxon>
        <taxon>Arachnida</taxon>
        <taxon>Acari</taxon>
        <taxon>Parasitiformes</taxon>
        <taxon>Ixodida</taxon>
        <taxon>Ixodoidea</taxon>
        <taxon>Ixodidae</taxon>
        <taxon>Haemaphysalinae</taxon>
        <taxon>Haemaphysalis</taxon>
    </lineage>
</organism>
<keyword evidence="2" id="KW-0732">Signal</keyword>
<dbReference type="PANTHER" id="PTHR24373">
    <property type="entry name" value="SLIT RELATED LEUCINE-RICH REPEAT NEURONAL PROTEIN"/>
    <property type="match status" value="1"/>
</dbReference>
<dbReference type="VEuPathDB" id="VectorBase:HLOH_053157"/>
<dbReference type="InterPro" id="IPR050328">
    <property type="entry name" value="Dev_Immune_Receptor"/>
</dbReference>
<accession>A0A9J6H605</accession>
<proteinExistence type="predicted"/>
<dbReference type="InterPro" id="IPR001611">
    <property type="entry name" value="Leu-rich_rpt"/>
</dbReference>
<dbReference type="OrthoDB" id="6769888at2759"/>
<sequence length="106" mass="12216">MNLIEEIGEALFNMTHLKVLSLTNNVIRFIADGTFRNNSFLQHLYLSGNKLEWLGKDCFQRLFSLKELVIAENLLMSPQWLDPPPSQLEVSLRSQQQSDSTACDRF</sequence>
<evidence type="ECO:0000313" key="5">
    <source>
        <dbReference type="Proteomes" id="UP000821853"/>
    </source>
</evidence>
<dbReference type="Gene3D" id="3.80.10.10">
    <property type="entry name" value="Ribonuclease Inhibitor"/>
    <property type="match status" value="1"/>
</dbReference>
<comment type="caution">
    <text evidence="4">The sequence shown here is derived from an EMBL/GenBank/DDBJ whole genome shotgun (WGS) entry which is preliminary data.</text>
</comment>
<evidence type="ECO:0000256" key="3">
    <source>
        <dbReference type="ARBA" id="ARBA00022737"/>
    </source>
</evidence>
<evidence type="ECO:0000313" key="4">
    <source>
        <dbReference type="EMBL" id="KAH9382764.1"/>
    </source>
</evidence>
<dbReference type="EMBL" id="JABSTR010000289">
    <property type="protein sequence ID" value="KAH9382764.1"/>
    <property type="molecule type" value="Genomic_DNA"/>
</dbReference>
<dbReference type="AlphaFoldDB" id="A0A9J6H605"/>
<gene>
    <name evidence="4" type="ORF">HPB48_023323</name>
</gene>
<dbReference type="Proteomes" id="UP000821853">
    <property type="component" value="Unassembled WGS sequence"/>
</dbReference>
<keyword evidence="1" id="KW-0433">Leucine-rich repeat</keyword>
<dbReference type="SUPFAM" id="SSF52058">
    <property type="entry name" value="L domain-like"/>
    <property type="match status" value="1"/>
</dbReference>
<reference evidence="4 5" key="1">
    <citation type="journal article" date="2020" name="Cell">
        <title>Large-Scale Comparative Analyses of Tick Genomes Elucidate Their Genetic Diversity and Vector Capacities.</title>
        <authorList>
            <consortium name="Tick Genome and Microbiome Consortium (TIGMIC)"/>
            <person name="Jia N."/>
            <person name="Wang J."/>
            <person name="Shi W."/>
            <person name="Du L."/>
            <person name="Sun Y."/>
            <person name="Zhan W."/>
            <person name="Jiang J.F."/>
            <person name="Wang Q."/>
            <person name="Zhang B."/>
            <person name="Ji P."/>
            <person name="Bell-Sakyi L."/>
            <person name="Cui X.M."/>
            <person name="Yuan T.T."/>
            <person name="Jiang B.G."/>
            <person name="Yang W.F."/>
            <person name="Lam T.T."/>
            <person name="Chang Q.C."/>
            <person name="Ding S.J."/>
            <person name="Wang X.J."/>
            <person name="Zhu J.G."/>
            <person name="Ruan X.D."/>
            <person name="Zhao L."/>
            <person name="Wei J.T."/>
            <person name="Ye R.Z."/>
            <person name="Que T.C."/>
            <person name="Du C.H."/>
            <person name="Zhou Y.H."/>
            <person name="Cheng J.X."/>
            <person name="Dai P.F."/>
            <person name="Guo W.B."/>
            <person name="Han X.H."/>
            <person name="Huang E.J."/>
            <person name="Li L.F."/>
            <person name="Wei W."/>
            <person name="Gao Y.C."/>
            <person name="Liu J.Z."/>
            <person name="Shao H.Z."/>
            <person name="Wang X."/>
            <person name="Wang C.C."/>
            <person name="Yang T.C."/>
            <person name="Huo Q.B."/>
            <person name="Li W."/>
            <person name="Chen H.Y."/>
            <person name="Chen S.E."/>
            <person name="Zhou L.G."/>
            <person name="Ni X.B."/>
            <person name="Tian J.H."/>
            <person name="Sheng Y."/>
            <person name="Liu T."/>
            <person name="Pan Y.S."/>
            <person name="Xia L.Y."/>
            <person name="Li J."/>
            <person name="Zhao F."/>
            <person name="Cao W.C."/>
        </authorList>
    </citation>
    <scope>NUCLEOTIDE SEQUENCE [LARGE SCALE GENOMIC DNA]</scope>
    <source>
        <strain evidence="4">HaeL-2018</strain>
    </source>
</reference>
<name>A0A9J6H605_HAELO</name>
<dbReference type="InterPro" id="IPR003591">
    <property type="entry name" value="Leu-rich_rpt_typical-subtyp"/>
</dbReference>
<protein>
    <submittedName>
        <fullName evidence="4">Uncharacterized protein</fullName>
    </submittedName>
</protein>
<evidence type="ECO:0000256" key="1">
    <source>
        <dbReference type="ARBA" id="ARBA00022614"/>
    </source>
</evidence>
<dbReference type="Pfam" id="PF13855">
    <property type="entry name" value="LRR_8"/>
    <property type="match status" value="1"/>
</dbReference>
<dbReference type="PANTHER" id="PTHR24373:SF275">
    <property type="entry name" value="TIR DOMAIN-CONTAINING PROTEIN"/>
    <property type="match status" value="1"/>
</dbReference>
<keyword evidence="3" id="KW-0677">Repeat</keyword>